<proteinExistence type="predicted"/>
<protein>
    <submittedName>
        <fullName evidence="1">DUF625-domain-containing protein</fullName>
    </submittedName>
</protein>
<accession>A0ACD3AM37</accession>
<keyword evidence="2" id="KW-1185">Reference proteome</keyword>
<dbReference type="EMBL" id="ML208401">
    <property type="protein sequence ID" value="TFK66581.1"/>
    <property type="molecule type" value="Genomic_DNA"/>
</dbReference>
<dbReference type="Proteomes" id="UP000308600">
    <property type="component" value="Unassembled WGS sequence"/>
</dbReference>
<evidence type="ECO:0000313" key="2">
    <source>
        <dbReference type="Proteomes" id="UP000308600"/>
    </source>
</evidence>
<reference evidence="1 2" key="1">
    <citation type="journal article" date="2019" name="Nat. Ecol. Evol.">
        <title>Megaphylogeny resolves global patterns of mushroom evolution.</title>
        <authorList>
            <person name="Varga T."/>
            <person name="Krizsan K."/>
            <person name="Foldi C."/>
            <person name="Dima B."/>
            <person name="Sanchez-Garcia M."/>
            <person name="Sanchez-Ramirez S."/>
            <person name="Szollosi G.J."/>
            <person name="Szarkandi J.G."/>
            <person name="Papp V."/>
            <person name="Albert L."/>
            <person name="Andreopoulos W."/>
            <person name="Angelini C."/>
            <person name="Antonin V."/>
            <person name="Barry K.W."/>
            <person name="Bougher N.L."/>
            <person name="Buchanan P."/>
            <person name="Buyck B."/>
            <person name="Bense V."/>
            <person name="Catcheside P."/>
            <person name="Chovatia M."/>
            <person name="Cooper J."/>
            <person name="Damon W."/>
            <person name="Desjardin D."/>
            <person name="Finy P."/>
            <person name="Geml J."/>
            <person name="Haridas S."/>
            <person name="Hughes K."/>
            <person name="Justo A."/>
            <person name="Karasinski D."/>
            <person name="Kautmanova I."/>
            <person name="Kiss B."/>
            <person name="Kocsube S."/>
            <person name="Kotiranta H."/>
            <person name="LaButti K.M."/>
            <person name="Lechner B.E."/>
            <person name="Liimatainen K."/>
            <person name="Lipzen A."/>
            <person name="Lukacs Z."/>
            <person name="Mihaltcheva S."/>
            <person name="Morgado L.N."/>
            <person name="Niskanen T."/>
            <person name="Noordeloos M.E."/>
            <person name="Ohm R.A."/>
            <person name="Ortiz-Santana B."/>
            <person name="Ovrebo C."/>
            <person name="Racz N."/>
            <person name="Riley R."/>
            <person name="Savchenko A."/>
            <person name="Shiryaev A."/>
            <person name="Soop K."/>
            <person name="Spirin V."/>
            <person name="Szebenyi C."/>
            <person name="Tomsovsky M."/>
            <person name="Tulloss R.E."/>
            <person name="Uehling J."/>
            <person name="Grigoriev I.V."/>
            <person name="Vagvolgyi C."/>
            <person name="Papp T."/>
            <person name="Martin F.M."/>
            <person name="Miettinen O."/>
            <person name="Hibbett D.S."/>
            <person name="Nagy L.G."/>
        </authorList>
    </citation>
    <scope>NUCLEOTIDE SEQUENCE [LARGE SCALE GENOMIC DNA]</scope>
    <source>
        <strain evidence="1 2">NL-1719</strain>
    </source>
</reference>
<organism evidence="1 2">
    <name type="scientific">Pluteus cervinus</name>
    <dbReference type="NCBI Taxonomy" id="181527"/>
    <lineage>
        <taxon>Eukaryota</taxon>
        <taxon>Fungi</taxon>
        <taxon>Dikarya</taxon>
        <taxon>Basidiomycota</taxon>
        <taxon>Agaricomycotina</taxon>
        <taxon>Agaricomycetes</taxon>
        <taxon>Agaricomycetidae</taxon>
        <taxon>Agaricales</taxon>
        <taxon>Pluteineae</taxon>
        <taxon>Pluteaceae</taxon>
        <taxon>Pluteus</taxon>
    </lineage>
</organism>
<evidence type="ECO:0000313" key="1">
    <source>
        <dbReference type="EMBL" id="TFK66581.1"/>
    </source>
</evidence>
<sequence>MDVDPQTAAKAPSFLPSSPVTPPATSTADITPTGSADSPSQQPPLQPPETPQNEPVASSQLQPTPDEASGSGQVAEVDQARQIEPGNEQQDSELVKTEGDVILDQVNNQIELVEHTPDAVAASGQAGEEGHDWAPDGDHELKRVKVYELIGSKWVDQGTAFCFGQFQEETGEALLIARAERNYNEVILSTVIRCNDVYQRQQDTLIVWTEPDGVDYALSFQDPEGCLEVWSFILEVQRHMNTADDQGLISSSPIPGVEGSITANTIMRTGHLPRPQLGIIPDIERAIKQLARTQALKDRICEYIQQEEYFKALIEVMHTAEDIESLENLHALCSITQTILMLNDHGLYEHVLEDDIFFGVVGMLEYDPEFPEFKANYRDFLNQITHFHQPIPIREPAIQRKVHHTYRLQFLKDVVLARVLDDSTFNVLNSCIIFNQIDIIQHVQHEPNFLREVVRLFVDEEMLTSGKRQVPPPNPPPQPIVINLNGAGDNTTPEDPSAMDVDHPPITTSPKPNGVSPAALHGPIPPPTPPAPIPSKRSGAYAFAPPEDMSPTDIALRREVILLLQHLCVMGKNVQLPARMALFRTLVDRGILFAVQWAMGLPEQAEGQDNKPMISAGGEVLAALLDHDLNGVRGHVLKQVVAIEKERELKKRGADQAETVLEMVCRITAQSSDLAVQCQVGDALKVWMDLPPAEPNTTGGEATPPAVLAARLANGRKDDPGTERYMDYFYKHCAHILFKPLMDLPEWKQVTDPVFPLTREQTNRFLYLCDLLYNFVQQHHFRGHFYILSSGIVTRIATLLKSRDKHLRHASFRIFRLLLKQNNANLNNIVMKHDILKPILDLTLLESRRDNLLSCSCQEYFESMRKDNMKEMIKFCMTRHETEIRKLAETPLGGQRFELLIRRYEMYNEPLPVETSPEQQLPAKRAWPKSERSVDAEEESYFNTDDDEEDDTNIPSISQPWTRTGAAGSPTMRRKRRMFTSSTTKPFRSPLKSPQAPLGALLDYGEEDDDYDPSLQTVPSQGPPQTPSPTLSPKSPHLNTIPPLSPKLAHRQLSILPKHEEEDEDDEDRELETLFQSKSSSTPGMMASLTSLRPSEKRRRGDDDDDDELLARLTKVKKSDPSLQKDGGMSATGIGMGLGMAGRNVNAKLGDESSQKKPIKLKFGAVSLGMVGVGTTTNSSPNPTTGADTTGTTATTTLSQTPPVTVEKASGGGGSTTSSPTPAPTSEAGVKDGDTG</sequence>
<gene>
    <name evidence="1" type="ORF">BDN72DRAFT_823264</name>
</gene>
<name>A0ACD3AM37_9AGAR</name>